<dbReference type="OrthoDB" id="7770872at2"/>
<feature type="region of interest" description="Disordered" evidence="1">
    <location>
        <begin position="32"/>
        <end position="59"/>
    </location>
</feature>
<evidence type="ECO:0000313" key="3">
    <source>
        <dbReference type="Proteomes" id="UP000233742"/>
    </source>
</evidence>
<keyword evidence="3" id="KW-1185">Reference proteome</keyword>
<dbReference type="EMBL" id="CP025408">
    <property type="protein sequence ID" value="AUH32555.1"/>
    <property type="molecule type" value="Genomic_DNA"/>
</dbReference>
<accession>A0A2K9ELT3</accession>
<dbReference type="AlphaFoldDB" id="A0A2K9ELT3"/>
<organism evidence="2 3">
    <name type="scientific">Paracoccus tegillarcae</name>
    <dbReference type="NCBI Taxonomy" id="1529068"/>
    <lineage>
        <taxon>Bacteria</taxon>
        <taxon>Pseudomonadati</taxon>
        <taxon>Pseudomonadota</taxon>
        <taxon>Alphaproteobacteria</taxon>
        <taxon>Rhodobacterales</taxon>
        <taxon>Paracoccaceae</taxon>
        <taxon>Paracoccus</taxon>
    </lineage>
</organism>
<evidence type="ECO:0000256" key="1">
    <source>
        <dbReference type="SAM" id="MobiDB-lite"/>
    </source>
</evidence>
<gene>
    <name evidence="2" type="ORF">CUV01_03395</name>
</gene>
<evidence type="ECO:0008006" key="4">
    <source>
        <dbReference type="Google" id="ProtNLM"/>
    </source>
</evidence>
<feature type="compositionally biased region" description="Acidic residues" evidence="1">
    <location>
        <begin position="190"/>
        <end position="201"/>
    </location>
</feature>
<feature type="region of interest" description="Disordered" evidence="1">
    <location>
        <begin position="123"/>
        <end position="237"/>
    </location>
</feature>
<dbReference type="Proteomes" id="UP000233742">
    <property type="component" value="Chromosome"/>
</dbReference>
<evidence type="ECO:0000313" key="2">
    <source>
        <dbReference type="EMBL" id="AUH32555.1"/>
    </source>
</evidence>
<name>A0A2K9ELT3_9RHOB</name>
<reference evidence="2 3" key="1">
    <citation type="submission" date="2017-12" db="EMBL/GenBank/DDBJ databases">
        <authorList>
            <person name="Hurst M.R.H."/>
        </authorList>
    </citation>
    <scope>NUCLEOTIDE SEQUENCE [LARGE SCALE GENOMIC DNA]</scope>
    <source>
        <strain evidence="2 3">BM15</strain>
    </source>
</reference>
<proteinExistence type="predicted"/>
<protein>
    <recommendedName>
        <fullName evidence="4">DUF2497 domain-containing protein</fullName>
    </recommendedName>
</protein>
<sequence length="405" mass="43429">MNQMPRQQSASRISEDIGDVLSAIRRLIADDEAMDYTRDSVQQPTDHGKGGPERDDGQALAARFGGPAALARRMVQDSAALADRRTDAEKTFAADSRTRSHLVADRQVPTARPMAAEIVALRDPPVRQGTASLTSDRFSDPLPLRLSQSDRVSALVEDDADSDDHELSRDDLSPTPYAPMAEISAGAADEAVEESDGFDEAFDAKARPRTAPAGWDAAMPAGWEGASADPVDDDPFTNTAARQAVEGKHAKPTAADPFWEAYSAQASVHDVDPQPADDTEDAVLPAVSDLVEDAVQMQRVGLSIPAYTDDARSADAGDEVLADGAHPLASADEAPAEDIKGAGPADLADACEVNERVDEASIREVIRELIQEELHGELGQRFSRNLRAVIRREVAASIDEHLERL</sequence>
<dbReference type="RefSeq" id="WP_101459230.1">
    <property type="nucleotide sequence ID" value="NZ_CP025408.1"/>
</dbReference>
<dbReference type="KEGG" id="paro:CUV01_03395"/>
<feature type="compositionally biased region" description="Basic and acidic residues" evidence="1">
    <location>
        <begin position="46"/>
        <end position="57"/>
    </location>
</feature>